<dbReference type="PANTHER" id="PTHR11746">
    <property type="entry name" value="O-METHYLTRANSFERASE"/>
    <property type="match status" value="1"/>
</dbReference>
<dbReference type="InterPro" id="IPR036388">
    <property type="entry name" value="WH-like_DNA-bd_sf"/>
</dbReference>
<dbReference type="Gene3D" id="3.40.50.150">
    <property type="entry name" value="Vaccinia Virus protein VP39"/>
    <property type="match status" value="1"/>
</dbReference>
<name>A0ABQ9KNV4_HEVBR</name>
<keyword evidence="1" id="KW-0489">Methyltransferase</keyword>
<dbReference type="Pfam" id="PF08100">
    <property type="entry name" value="Dimerisation"/>
    <property type="match status" value="1"/>
</dbReference>
<keyword evidence="2" id="KW-0808">Transferase</keyword>
<dbReference type="InterPro" id="IPR036390">
    <property type="entry name" value="WH_DNA-bd_sf"/>
</dbReference>
<dbReference type="InterPro" id="IPR001077">
    <property type="entry name" value="COMT_C"/>
</dbReference>
<evidence type="ECO:0000313" key="7">
    <source>
        <dbReference type="Proteomes" id="UP001174677"/>
    </source>
</evidence>
<dbReference type="SUPFAM" id="SSF46785">
    <property type="entry name" value="Winged helix' DNA-binding domain"/>
    <property type="match status" value="1"/>
</dbReference>
<proteinExistence type="predicted"/>
<dbReference type="InterPro" id="IPR029063">
    <property type="entry name" value="SAM-dependent_MTases_sf"/>
</dbReference>
<dbReference type="Gene3D" id="1.10.10.10">
    <property type="entry name" value="Winged helix-like DNA-binding domain superfamily/Winged helix DNA-binding domain"/>
    <property type="match status" value="1"/>
</dbReference>
<sequence length="368" mass="40555">MTGSEQSNSASIMSGRSDEETWNLAIDLANTVILPMVLKSALELNVIDIISTAGNSGASLSAPEIAQRIPEAKNPEAPVLLDRMLRLLATYDIVKCSSNTKENGEAERLYAPGPICKFLTKNKNGSGSAAPLLLLHHDEVFMKSWYHLNEAILEGGTPFNRAYGMNQFEYPGTDQRFNRVFNDAMSSYTTYLVKKILDAYKGFDGLKSLVDVGGNSGVTLNSITSKYPHIKGINYDLPHVLADAPSYPGVEHVAGDMFKSVPKGDAIILKWVLHDWNDDLCLKLLKNCWEALPSNGKVIVVESILPTVPENNVTSQVLHKEDLMLLSFNVGGKERTRQEFEALASKSGFSSCEFICCAYNSWVIEFHK</sequence>
<gene>
    <name evidence="6" type="ORF">P3X46_028195</name>
</gene>
<dbReference type="InterPro" id="IPR016461">
    <property type="entry name" value="COMT-like"/>
</dbReference>
<comment type="caution">
    <text evidence="6">The sequence shown here is derived from an EMBL/GenBank/DDBJ whole genome shotgun (WGS) entry which is preliminary data.</text>
</comment>
<evidence type="ECO:0000313" key="6">
    <source>
        <dbReference type="EMBL" id="KAJ9145865.1"/>
    </source>
</evidence>
<keyword evidence="7" id="KW-1185">Reference proteome</keyword>
<accession>A0ABQ9KNV4</accession>
<evidence type="ECO:0000259" key="4">
    <source>
        <dbReference type="Pfam" id="PF00891"/>
    </source>
</evidence>
<feature type="domain" description="O-methyltransferase C-terminal" evidence="4">
    <location>
        <begin position="145"/>
        <end position="350"/>
    </location>
</feature>
<dbReference type="InterPro" id="IPR012967">
    <property type="entry name" value="COMT_dimerisation"/>
</dbReference>
<keyword evidence="3" id="KW-0949">S-adenosyl-L-methionine</keyword>
<feature type="domain" description="O-methyltransferase dimerisation" evidence="5">
    <location>
        <begin position="27"/>
        <end position="121"/>
    </location>
</feature>
<evidence type="ECO:0000256" key="3">
    <source>
        <dbReference type="ARBA" id="ARBA00022691"/>
    </source>
</evidence>
<evidence type="ECO:0000256" key="1">
    <source>
        <dbReference type="ARBA" id="ARBA00022603"/>
    </source>
</evidence>
<organism evidence="6 7">
    <name type="scientific">Hevea brasiliensis</name>
    <name type="common">Para rubber tree</name>
    <name type="synonym">Siphonia brasiliensis</name>
    <dbReference type="NCBI Taxonomy" id="3981"/>
    <lineage>
        <taxon>Eukaryota</taxon>
        <taxon>Viridiplantae</taxon>
        <taxon>Streptophyta</taxon>
        <taxon>Embryophyta</taxon>
        <taxon>Tracheophyta</taxon>
        <taxon>Spermatophyta</taxon>
        <taxon>Magnoliopsida</taxon>
        <taxon>eudicotyledons</taxon>
        <taxon>Gunneridae</taxon>
        <taxon>Pentapetalae</taxon>
        <taxon>rosids</taxon>
        <taxon>fabids</taxon>
        <taxon>Malpighiales</taxon>
        <taxon>Euphorbiaceae</taxon>
        <taxon>Crotonoideae</taxon>
        <taxon>Micrandreae</taxon>
        <taxon>Hevea</taxon>
    </lineage>
</organism>
<dbReference type="EMBL" id="JARPOI010000016">
    <property type="protein sequence ID" value="KAJ9145865.1"/>
    <property type="molecule type" value="Genomic_DNA"/>
</dbReference>
<dbReference type="Proteomes" id="UP001174677">
    <property type="component" value="Chromosome 16"/>
</dbReference>
<dbReference type="PROSITE" id="PS51683">
    <property type="entry name" value="SAM_OMT_II"/>
    <property type="match status" value="1"/>
</dbReference>
<evidence type="ECO:0000256" key="2">
    <source>
        <dbReference type="ARBA" id="ARBA00022679"/>
    </source>
</evidence>
<evidence type="ECO:0000259" key="5">
    <source>
        <dbReference type="Pfam" id="PF08100"/>
    </source>
</evidence>
<reference evidence="6" key="1">
    <citation type="journal article" date="2023" name="Plant Biotechnol. J.">
        <title>Chromosome-level wild Hevea brasiliensis genome provides new tools for genomic-assisted breeding and valuable loci to elevate rubber yield.</title>
        <authorList>
            <person name="Cheng H."/>
            <person name="Song X."/>
            <person name="Hu Y."/>
            <person name="Wu T."/>
            <person name="Yang Q."/>
            <person name="An Z."/>
            <person name="Feng S."/>
            <person name="Deng Z."/>
            <person name="Wu W."/>
            <person name="Zeng X."/>
            <person name="Tu M."/>
            <person name="Wang X."/>
            <person name="Huang H."/>
        </authorList>
    </citation>
    <scope>NUCLEOTIDE SEQUENCE</scope>
    <source>
        <strain evidence="6">MT/VB/25A 57/8</strain>
    </source>
</reference>
<dbReference type="Pfam" id="PF00891">
    <property type="entry name" value="Methyltransf_2"/>
    <property type="match status" value="1"/>
</dbReference>
<dbReference type="SUPFAM" id="SSF53335">
    <property type="entry name" value="S-adenosyl-L-methionine-dependent methyltransferases"/>
    <property type="match status" value="1"/>
</dbReference>
<protein>
    <submittedName>
        <fullName evidence="6">Uncharacterized protein</fullName>
    </submittedName>
</protein>
<dbReference type="PIRSF" id="PIRSF005739">
    <property type="entry name" value="O-mtase"/>
    <property type="match status" value="1"/>
</dbReference>